<dbReference type="EMBL" id="JAUQSY010000019">
    <property type="protein sequence ID" value="MDO7877343.1"/>
    <property type="molecule type" value="Genomic_DNA"/>
</dbReference>
<dbReference type="RefSeq" id="WP_305008771.1">
    <property type="nucleotide sequence ID" value="NZ_JAUQSY010000019.1"/>
</dbReference>
<sequence>MKRYPKGPSAATPKLPMTTASGTVFHIVDGKRLGEIMVRGYNRHLRWVRLHVANRWGRTSPYATQRVKRLDVHKAELTTCLAPFRNIQHLRLDTLAGLLDDPDCLPAIQRDTRLLDQEMRWTAQEYYPAFNWLQAFKPGYYASSPERQEQLNALYLPIQTNQRLKDLRLLYDDGLAVLNSMAALRPAHFPFLTP</sequence>
<gene>
    <name evidence="1" type="ORF">Q5H93_21540</name>
</gene>
<reference evidence="1" key="1">
    <citation type="submission" date="2023-07" db="EMBL/GenBank/DDBJ databases">
        <authorList>
            <person name="Kim M.K."/>
        </authorList>
    </citation>
    <scope>NUCLEOTIDE SEQUENCE</scope>
    <source>
        <strain evidence="1">ASUV-10-1</strain>
    </source>
</reference>
<comment type="caution">
    <text evidence="1">The sequence shown here is derived from an EMBL/GenBank/DDBJ whole genome shotgun (WGS) entry which is preliminary data.</text>
</comment>
<organism evidence="1 2">
    <name type="scientific">Hymenobacter aranciens</name>
    <dbReference type="NCBI Taxonomy" id="3063996"/>
    <lineage>
        <taxon>Bacteria</taxon>
        <taxon>Pseudomonadati</taxon>
        <taxon>Bacteroidota</taxon>
        <taxon>Cytophagia</taxon>
        <taxon>Cytophagales</taxon>
        <taxon>Hymenobacteraceae</taxon>
        <taxon>Hymenobacter</taxon>
    </lineage>
</organism>
<name>A0ABT9BI40_9BACT</name>
<evidence type="ECO:0000313" key="1">
    <source>
        <dbReference type="EMBL" id="MDO7877343.1"/>
    </source>
</evidence>
<dbReference type="Proteomes" id="UP001176429">
    <property type="component" value="Unassembled WGS sequence"/>
</dbReference>
<keyword evidence="2" id="KW-1185">Reference proteome</keyword>
<proteinExistence type="predicted"/>
<protein>
    <submittedName>
        <fullName evidence="1">Uncharacterized protein</fullName>
    </submittedName>
</protein>
<accession>A0ABT9BI40</accession>
<evidence type="ECO:0000313" key="2">
    <source>
        <dbReference type="Proteomes" id="UP001176429"/>
    </source>
</evidence>